<comment type="caution">
    <text evidence="1">The sequence shown here is derived from an EMBL/GenBank/DDBJ whole genome shotgun (WGS) entry which is preliminary data.</text>
</comment>
<proteinExistence type="predicted"/>
<gene>
    <name evidence="1" type="ORF">IV203_001188</name>
</gene>
<organism evidence="1 2">
    <name type="scientific">Nitzschia inconspicua</name>
    <dbReference type="NCBI Taxonomy" id="303405"/>
    <lineage>
        <taxon>Eukaryota</taxon>
        <taxon>Sar</taxon>
        <taxon>Stramenopiles</taxon>
        <taxon>Ochrophyta</taxon>
        <taxon>Bacillariophyta</taxon>
        <taxon>Bacillariophyceae</taxon>
        <taxon>Bacillariophycidae</taxon>
        <taxon>Bacillariales</taxon>
        <taxon>Bacillariaceae</taxon>
        <taxon>Nitzschia</taxon>
    </lineage>
</organism>
<reference evidence="1" key="2">
    <citation type="submission" date="2021-04" db="EMBL/GenBank/DDBJ databases">
        <authorList>
            <person name="Podell S."/>
        </authorList>
    </citation>
    <scope>NUCLEOTIDE SEQUENCE</scope>
    <source>
        <strain evidence="1">Hildebrandi</strain>
    </source>
</reference>
<dbReference type="AlphaFoldDB" id="A0A9K3PQY3"/>
<evidence type="ECO:0000313" key="2">
    <source>
        <dbReference type="Proteomes" id="UP000693970"/>
    </source>
</evidence>
<sequence>MQWAKLREKLEGLYREFNRSKGKPTETEDVSSTRQDREAISTACIWIGSPEFAEFWHLCNTSYHCSGRGSEVSLIKTDGIIPLEVNELVYNYHVLAVQLQRQKSGPFQTLPIYPHKDGVFEDFNFSLIHLNVVKGSNHEYAFPVFSKAALKTKESGESDSGVSKEWTKLFNEIRNTFEVLANEINEDRTVVGQTRP</sequence>
<protein>
    <submittedName>
        <fullName evidence="1">Uncharacterized protein</fullName>
    </submittedName>
</protein>
<dbReference type="EMBL" id="JAGRRH010000015">
    <property type="protein sequence ID" value="KAG7356502.1"/>
    <property type="molecule type" value="Genomic_DNA"/>
</dbReference>
<name>A0A9K3PQY3_9STRA</name>
<keyword evidence="2" id="KW-1185">Reference proteome</keyword>
<evidence type="ECO:0000313" key="1">
    <source>
        <dbReference type="EMBL" id="KAG7356502.1"/>
    </source>
</evidence>
<reference evidence="1" key="1">
    <citation type="journal article" date="2021" name="Sci. Rep.">
        <title>Diploid genomic architecture of Nitzschia inconspicua, an elite biomass production diatom.</title>
        <authorList>
            <person name="Oliver A."/>
            <person name="Podell S."/>
            <person name="Pinowska A."/>
            <person name="Traller J.C."/>
            <person name="Smith S.R."/>
            <person name="McClure R."/>
            <person name="Beliaev A."/>
            <person name="Bohutskyi P."/>
            <person name="Hill E.A."/>
            <person name="Rabines A."/>
            <person name="Zheng H."/>
            <person name="Allen L.Z."/>
            <person name="Kuo A."/>
            <person name="Grigoriev I.V."/>
            <person name="Allen A.E."/>
            <person name="Hazlebeck D."/>
            <person name="Allen E.E."/>
        </authorList>
    </citation>
    <scope>NUCLEOTIDE SEQUENCE</scope>
    <source>
        <strain evidence="1">Hildebrandi</strain>
    </source>
</reference>
<dbReference type="Proteomes" id="UP000693970">
    <property type="component" value="Unassembled WGS sequence"/>
</dbReference>
<dbReference type="OrthoDB" id="39806at2759"/>
<accession>A0A9K3PQY3</accession>